<dbReference type="Proteomes" id="UP000196331">
    <property type="component" value="Unassembled WGS sequence"/>
</dbReference>
<evidence type="ECO:0000313" key="2">
    <source>
        <dbReference type="Proteomes" id="UP000196331"/>
    </source>
</evidence>
<reference evidence="1 2" key="1">
    <citation type="submission" date="2017-02" db="EMBL/GenBank/DDBJ databases">
        <authorList>
            <person name="Dridi B."/>
        </authorList>
    </citation>
    <scope>NUCLEOTIDE SEQUENCE [LARGE SCALE GENOMIC DNA]</scope>
    <source>
        <strain evidence="1 2">JB380</strain>
    </source>
</reference>
<accession>A0A1R4I3I6</accession>
<gene>
    <name evidence="1" type="ORF">CZ787_14385</name>
</gene>
<name>A0A1R4I3I6_9GAMM</name>
<organism evidence="1 2">
    <name type="scientific">Halomonas citrativorans</name>
    <dbReference type="NCBI Taxonomy" id="2742612"/>
    <lineage>
        <taxon>Bacteria</taxon>
        <taxon>Pseudomonadati</taxon>
        <taxon>Pseudomonadota</taxon>
        <taxon>Gammaproteobacteria</taxon>
        <taxon>Oceanospirillales</taxon>
        <taxon>Halomonadaceae</taxon>
        <taxon>Halomonas</taxon>
    </lineage>
</organism>
<dbReference type="EMBL" id="FUKM01000057">
    <property type="protein sequence ID" value="SJN14286.1"/>
    <property type="molecule type" value="Genomic_DNA"/>
</dbReference>
<dbReference type="AlphaFoldDB" id="A0A1R4I3I6"/>
<evidence type="ECO:0000313" key="1">
    <source>
        <dbReference type="EMBL" id="SJN14286.1"/>
    </source>
</evidence>
<sequence length="39" mass="4160">MLDGSCLLQAVSLAAAYAYIFTGKIAIVEADLVAIFYYA</sequence>
<proteinExistence type="predicted"/>
<protein>
    <submittedName>
        <fullName evidence="1">Uncharacterized protein</fullName>
    </submittedName>
</protein>
<comment type="caution">
    <text evidence="1">The sequence shown here is derived from an EMBL/GenBank/DDBJ whole genome shotgun (WGS) entry which is preliminary data.</text>
</comment>